<accession>A0A8J3ZBT4</accession>
<dbReference type="InterPro" id="IPR051678">
    <property type="entry name" value="AGP_Transferase"/>
</dbReference>
<dbReference type="InterPro" id="IPR011009">
    <property type="entry name" value="Kinase-like_dom_sf"/>
</dbReference>
<dbReference type="AlphaFoldDB" id="A0A8J3ZBT4"/>
<proteinExistence type="predicted"/>
<feature type="domain" description="Aminoglycoside phosphotransferase" evidence="1">
    <location>
        <begin position="19"/>
        <end position="256"/>
    </location>
</feature>
<protein>
    <recommendedName>
        <fullName evidence="1">Aminoglycoside phosphotransferase domain-containing protein</fullName>
    </recommendedName>
</protein>
<dbReference type="PANTHER" id="PTHR21310:SF15">
    <property type="entry name" value="AMINOGLYCOSIDE PHOSPHOTRANSFERASE DOMAIN-CONTAINING PROTEIN"/>
    <property type="match status" value="1"/>
</dbReference>
<keyword evidence="3" id="KW-1185">Reference proteome</keyword>
<evidence type="ECO:0000313" key="3">
    <source>
        <dbReference type="Proteomes" id="UP000612585"/>
    </source>
</evidence>
<dbReference type="PANTHER" id="PTHR21310">
    <property type="entry name" value="AMINOGLYCOSIDE PHOSPHOTRANSFERASE-RELATED-RELATED"/>
    <property type="match status" value="1"/>
</dbReference>
<dbReference type="Pfam" id="PF01636">
    <property type="entry name" value="APH"/>
    <property type="match status" value="1"/>
</dbReference>
<evidence type="ECO:0000259" key="1">
    <source>
        <dbReference type="Pfam" id="PF01636"/>
    </source>
</evidence>
<gene>
    <name evidence="2" type="ORF">Vau01_088100</name>
</gene>
<reference evidence="2" key="1">
    <citation type="submission" date="2021-01" db="EMBL/GenBank/DDBJ databases">
        <title>Whole genome shotgun sequence of Virgisporangium aurantiacum NBRC 16421.</title>
        <authorList>
            <person name="Komaki H."/>
            <person name="Tamura T."/>
        </authorList>
    </citation>
    <scope>NUCLEOTIDE SEQUENCE</scope>
    <source>
        <strain evidence="2">NBRC 16421</strain>
    </source>
</reference>
<dbReference type="Gene3D" id="3.90.1200.10">
    <property type="match status" value="1"/>
</dbReference>
<organism evidence="2 3">
    <name type="scientific">Virgisporangium aurantiacum</name>
    <dbReference type="NCBI Taxonomy" id="175570"/>
    <lineage>
        <taxon>Bacteria</taxon>
        <taxon>Bacillati</taxon>
        <taxon>Actinomycetota</taxon>
        <taxon>Actinomycetes</taxon>
        <taxon>Micromonosporales</taxon>
        <taxon>Micromonosporaceae</taxon>
        <taxon>Virgisporangium</taxon>
    </lineage>
</organism>
<dbReference type="SUPFAM" id="SSF56112">
    <property type="entry name" value="Protein kinase-like (PK-like)"/>
    <property type="match status" value="1"/>
</dbReference>
<dbReference type="RefSeq" id="WP_204006119.1">
    <property type="nucleotide sequence ID" value="NZ_BOPG01000064.1"/>
</dbReference>
<name>A0A8J3ZBT4_9ACTN</name>
<sequence>MPLPPLADVLPDGSVVTEVVPRTGGSLSTVYEVRLAGAEPLIVKQYSDEWRWKQPKEVHVYGMLAGVGSVPRVVRVDYERALTALTMLPGKPMWERASEPDTDRAAYRRMGEFQAALHRIRLPAYGYITTEILDPVADNTTHMRQKFARQLGEFRAAGAPSDVHDAVARRVAAGESCFAACDGPVLCHNDLHEGNVLVDDAGTVTGFIDVENAEAADPMTDLAKTLQFELTGSPAKRAALLDGYGPLPPFGEERIELYRLYHALELWTWFSSIGHTKPLPALLDSLRSLSKR</sequence>
<comment type="caution">
    <text evidence="2">The sequence shown here is derived from an EMBL/GenBank/DDBJ whole genome shotgun (WGS) entry which is preliminary data.</text>
</comment>
<dbReference type="EMBL" id="BOPG01000064">
    <property type="protein sequence ID" value="GIJ61294.1"/>
    <property type="molecule type" value="Genomic_DNA"/>
</dbReference>
<dbReference type="Proteomes" id="UP000612585">
    <property type="component" value="Unassembled WGS sequence"/>
</dbReference>
<evidence type="ECO:0000313" key="2">
    <source>
        <dbReference type="EMBL" id="GIJ61294.1"/>
    </source>
</evidence>
<dbReference type="InterPro" id="IPR002575">
    <property type="entry name" value="Aminoglycoside_PTrfase"/>
</dbReference>